<keyword evidence="3" id="KW-1185">Reference proteome</keyword>
<evidence type="ECO:0000256" key="1">
    <source>
        <dbReference type="SAM" id="Phobius"/>
    </source>
</evidence>
<proteinExistence type="predicted"/>
<protein>
    <submittedName>
        <fullName evidence="2">Uncharacterized protein</fullName>
    </submittedName>
</protein>
<reference evidence="2" key="1">
    <citation type="submission" date="2020-08" db="EMBL/GenBank/DDBJ databases">
        <title>Multicomponent nature underlies the extraordinary mechanical properties of spider dragline silk.</title>
        <authorList>
            <person name="Kono N."/>
            <person name="Nakamura H."/>
            <person name="Mori M."/>
            <person name="Yoshida Y."/>
            <person name="Ohtoshi R."/>
            <person name="Malay A.D."/>
            <person name="Moran D.A.P."/>
            <person name="Tomita M."/>
            <person name="Numata K."/>
            <person name="Arakawa K."/>
        </authorList>
    </citation>
    <scope>NUCLEOTIDE SEQUENCE</scope>
</reference>
<dbReference type="EMBL" id="BMAW01023919">
    <property type="protein sequence ID" value="GFT85408.1"/>
    <property type="molecule type" value="Genomic_DNA"/>
</dbReference>
<organism evidence="2 3">
    <name type="scientific">Nephila pilipes</name>
    <name type="common">Giant wood spider</name>
    <name type="synonym">Nephila maculata</name>
    <dbReference type="NCBI Taxonomy" id="299642"/>
    <lineage>
        <taxon>Eukaryota</taxon>
        <taxon>Metazoa</taxon>
        <taxon>Ecdysozoa</taxon>
        <taxon>Arthropoda</taxon>
        <taxon>Chelicerata</taxon>
        <taxon>Arachnida</taxon>
        <taxon>Araneae</taxon>
        <taxon>Araneomorphae</taxon>
        <taxon>Entelegynae</taxon>
        <taxon>Araneoidea</taxon>
        <taxon>Nephilidae</taxon>
        <taxon>Nephila</taxon>
    </lineage>
</organism>
<accession>A0A8X6U682</accession>
<gene>
    <name evidence="2" type="ORF">NPIL_477621</name>
</gene>
<dbReference type="Proteomes" id="UP000887013">
    <property type="component" value="Unassembled WGS sequence"/>
</dbReference>
<feature type="transmembrane region" description="Helical" evidence="1">
    <location>
        <begin position="52"/>
        <end position="73"/>
    </location>
</feature>
<dbReference type="AlphaFoldDB" id="A0A8X6U682"/>
<keyword evidence="1" id="KW-0812">Transmembrane</keyword>
<keyword evidence="1" id="KW-1133">Transmembrane helix</keyword>
<comment type="caution">
    <text evidence="2">The sequence shown here is derived from an EMBL/GenBank/DDBJ whole genome shotgun (WGS) entry which is preliminary data.</text>
</comment>
<sequence>MEGCEKTRARICCLSPNTFSNTLRSSSWSPLAKSSYHEHEILKVPLRSRDGVVKTTAFLCSVTFSIIALRIQFATALHHSLRLTFPIF</sequence>
<keyword evidence="1" id="KW-0472">Membrane</keyword>
<evidence type="ECO:0000313" key="2">
    <source>
        <dbReference type="EMBL" id="GFT85408.1"/>
    </source>
</evidence>
<name>A0A8X6U682_NEPPI</name>
<evidence type="ECO:0000313" key="3">
    <source>
        <dbReference type="Proteomes" id="UP000887013"/>
    </source>
</evidence>